<organism evidence="2 3">
    <name type="scientific">Arabidopsis suecica</name>
    <name type="common">Swedish thale-cress</name>
    <name type="synonym">Cardaminopsis suecica</name>
    <dbReference type="NCBI Taxonomy" id="45249"/>
    <lineage>
        <taxon>Eukaryota</taxon>
        <taxon>Viridiplantae</taxon>
        <taxon>Streptophyta</taxon>
        <taxon>Embryophyta</taxon>
        <taxon>Tracheophyta</taxon>
        <taxon>Spermatophyta</taxon>
        <taxon>Magnoliopsida</taxon>
        <taxon>eudicotyledons</taxon>
        <taxon>Gunneridae</taxon>
        <taxon>Pentapetalae</taxon>
        <taxon>rosids</taxon>
        <taxon>malvids</taxon>
        <taxon>Brassicales</taxon>
        <taxon>Brassicaceae</taxon>
        <taxon>Camelineae</taxon>
        <taxon>Arabidopsis</taxon>
    </lineage>
</organism>
<proteinExistence type="predicted"/>
<keyword evidence="3" id="KW-1185">Reference proteome</keyword>
<comment type="caution">
    <text evidence="2">The sequence shown here is derived from an EMBL/GenBank/DDBJ whole genome shotgun (WGS) entry which is preliminary data.</text>
</comment>
<dbReference type="CDD" id="cd22160">
    <property type="entry name" value="F-box_AtFBL13-like"/>
    <property type="match status" value="1"/>
</dbReference>
<evidence type="ECO:0000313" key="3">
    <source>
        <dbReference type="Proteomes" id="UP000694251"/>
    </source>
</evidence>
<name>A0A8T1ZZV8_ARASU</name>
<sequence>MQQQCESGGECLRVVVNEDRISELHEALLVDIMSSLPTKTVVATSVLSKRWRHVWKTVQNLKFDSKYHRTFSEDVCRFFMSHKAPFLESLQLEIRDRYDASDLGILVGIAFARHVRNLVLVHDFYNDYDEESYLVRFPSVLCSIDDNITLETLKLENSILLDFPYRVCLKSLRKLHLSYVRFRNEESVCNLLRGCPSLEDLVVHRYFEMTFIIAVPSLQRLTIEDYNQQEGEGNGGYVINAPSLKYLNIKGLNTFELCLIEKAPELEEAKVSDVFDIKNENILESLTSAKRLSLHFSPFEIKYPSGIIFHQLVYLELDTDKCKWWNLLSLMLEASPKLKILKLIDLDMSSDKGNQIDQKWSQPKRVPECLLFHLETFVWIGYEWPLRDEKEVATYILRNTRRLKKATFSTKPIEPVKLKELEERREMLNELASVGRASNSCHFVFESM</sequence>
<dbReference type="InterPro" id="IPR001810">
    <property type="entry name" value="F-box_dom"/>
</dbReference>
<dbReference type="InterPro" id="IPR013101">
    <property type="entry name" value="LRR_PRU1-like"/>
</dbReference>
<feature type="domain" description="FBD" evidence="1">
    <location>
        <begin position="368"/>
        <end position="446"/>
    </location>
</feature>
<evidence type="ECO:0000313" key="2">
    <source>
        <dbReference type="EMBL" id="KAG7564976.1"/>
    </source>
</evidence>
<dbReference type="Pfam" id="PF07723">
    <property type="entry name" value="LRR_2"/>
    <property type="match status" value="1"/>
</dbReference>
<accession>A0A8T1ZZV8</accession>
<dbReference type="InterPro" id="IPR053781">
    <property type="entry name" value="F-box_AtFBL13-like"/>
</dbReference>
<gene>
    <name evidence="2" type="ORF">ISN44_As10g017120</name>
</gene>
<dbReference type="SMART" id="SM00579">
    <property type="entry name" value="FBD"/>
    <property type="match status" value="1"/>
</dbReference>
<protein>
    <submittedName>
        <fullName evidence="2">FBD domain</fullName>
    </submittedName>
</protein>
<reference evidence="2 3" key="1">
    <citation type="submission" date="2020-12" db="EMBL/GenBank/DDBJ databases">
        <title>Concerted genomic and epigenomic changes stabilize Arabidopsis allopolyploids.</title>
        <authorList>
            <person name="Chen Z."/>
        </authorList>
    </citation>
    <scope>NUCLEOTIDE SEQUENCE [LARGE SCALE GENOMIC DNA]</scope>
    <source>
        <strain evidence="2">As9502</strain>
        <tissue evidence="2">Leaf</tissue>
    </source>
</reference>
<dbReference type="PANTHER" id="PTHR31900">
    <property type="entry name" value="F-BOX/RNI SUPERFAMILY PROTEIN-RELATED"/>
    <property type="match status" value="1"/>
</dbReference>
<dbReference type="PANTHER" id="PTHR31900:SF34">
    <property type="entry name" value="EMB|CAB62440.1-RELATED"/>
    <property type="match status" value="1"/>
</dbReference>
<dbReference type="EMBL" id="JAEFBJ010000010">
    <property type="protein sequence ID" value="KAG7564976.1"/>
    <property type="molecule type" value="Genomic_DNA"/>
</dbReference>
<dbReference type="Pfam" id="PF00646">
    <property type="entry name" value="F-box"/>
    <property type="match status" value="1"/>
</dbReference>
<dbReference type="Proteomes" id="UP000694251">
    <property type="component" value="Chromosome 10"/>
</dbReference>
<dbReference type="InterPro" id="IPR006566">
    <property type="entry name" value="FBD"/>
</dbReference>
<dbReference type="AlphaFoldDB" id="A0A8T1ZZV8"/>
<dbReference type="OrthoDB" id="1105805at2759"/>
<dbReference type="InterPro" id="IPR050232">
    <property type="entry name" value="FBL13/AtMIF1-like"/>
</dbReference>
<dbReference type="Pfam" id="PF08387">
    <property type="entry name" value="FBD"/>
    <property type="match status" value="1"/>
</dbReference>
<evidence type="ECO:0000259" key="1">
    <source>
        <dbReference type="SMART" id="SM00579"/>
    </source>
</evidence>